<keyword evidence="1" id="KW-1133">Transmembrane helix</keyword>
<feature type="domain" description="Phosphatidic acid phosphatase type 2/haloperoxidase" evidence="2">
    <location>
        <begin position="114"/>
        <end position="239"/>
    </location>
</feature>
<evidence type="ECO:0000259" key="2">
    <source>
        <dbReference type="Pfam" id="PF01569"/>
    </source>
</evidence>
<feature type="transmembrane region" description="Helical" evidence="1">
    <location>
        <begin position="20"/>
        <end position="40"/>
    </location>
</feature>
<evidence type="ECO:0000256" key="1">
    <source>
        <dbReference type="SAM" id="Phobius"/>
    </source>
</evidence>
<evidence type="ECO:0000313" key="4">
    <source>
        <dbReference type="Proteomes" id="UP000183653"/>
    </source>
</evidence>
<reference evidence="3 4" key="1">
    <citation type="submission" date="2016-10" db="EMBL/GenBank/DDBJ databases">
        <authorList>
            <person name="Varghese N."/>
            <person name="Submissions S."/>
        </authorList>
    </citation>
    <scope>NUCLEOTIDE SEQUENCE [LARGE SCALE GENOMIC DNA]</scope>
    <source>
        <strain evidence="3 4">BS2775</strain>
    </source>
</reference>
<dbReference type="Pfam" id="PF01569">
    <property type="entry name" value="PAP2"/>
    <property type="match status" value="1"/>
</dbReference>
<dbReference type="InterPro" id="IPR036938">
    <property type="entry name" value="PAP2/HPO_sf"/>
</dbReference>
<keyword evidence="1" id="KW-0472">Membrane</keyword>
<dbReference type="AlphaFoldDB" id="A0A8B3Y196"/>
<feature type="transmembrane region" description="Helical" evidence="1">
    <location>
        <begin position="76"/>
        <end position="94"/>
    </location>
</feature>
<dbReference type="InterPro" id="IPR000326">
    <property type="entry name" value="PAP2/HPO"/>
</dbReference>
<keyword evidence="1" id="KW-0812">Transmembrane</keyword>
<gene>
    <name evidence="3" type="ORF">SAMN04490197_4022</name>
</gene>
<dbReference type="SUPFAM" id="SSF48317">
    <property type="entry name" value="Acid phosphatase/Vanadium-dependent haloperoxidase"/>
    <property type="match status" value="1"/>
</dbReference>
<protein>
    <submittedName>
        <fullName evidence="3">PAP2 superfamily protein</fullName>
    </submittedName>
</protein>
<dbReference type="Proteomes" id="UP000183653">
    <property type="component" value="Chromosome I"/>
</dbReference>
<sequence>MSDEGQFMNNPGLFQANWNLRRWALCNLVAVGLLCFWLWPTGQMLCVIFDEWLFHLLNGPLASNSTWLHVWAVASLRPFDAIVGVILLALLIRGDWVFKAVQVRQAFFGFLGILLLLLFIRMLFSKLAAHMGWQHSSPSMVIDGAIQMSDFFPGLEKTWELKDRSSQSFPGDHASVLLIWAMFMTVFAKRIGQVLVIWGLALLFMMPRLVAGAHWGQDDYIGGVLLALLALGWGYYTPFAAKVSGFLLRATAPVFGVLGKLPVIGRLSVMRTNP</sequence>
<evidence type="ECO:0000313" key="3">
    <source>
        <dbReference type="EMBL" id="SDU22876.1"/>
    </source>
</evidence>
<dbReference type="EMBL" id="LT629782">
    <property type="protein sequence ID" value="SDU22876.1"/>
    <property type="molecule type" value="Genomic_DNA"/>
</dbReference>
<feature type="transmembrane region" description="Helical" evidence="1">
    <location>
        <begin position="106"/>
        <end position="124"/>
    </location>
</feature>
<organism evidence="3 4">
    <name type="scientific">Pseudomonas orientalis</name>
    <dbReference type="NCBI Taxonomy" id="76758"/>
    <lineage>
        <taxon>Bacteria</taxon>
        <taxon>Pseudomonadati</taxon>
        <taxon>Pseudomonadota</taxon>
        <taxon>Gammaproteobacteria</taxon>
        <taxon>Pseudomonadales</taxon>
        <taxon>Pseudomonadaceae</taxon>
        <taxon>Pseudomonas</taxon>
    </lineage>
</organism>
<feature type="transmembrane region" description="Helical" evidence="1">
    <location>
        <begin position="220"/>
        <end position="239"/>
    </location>
</feature>
<keyword evidence="4" id="KW-1185">Reference proteome</keyword>
<accession>A0A8B3Y196</accession>
<feature type="transmembrane region" description="Helical" evidence="1">
    <location>
        <begin position="195"/>
        <end position="214"/>
    </location>
</feature>
<proteinExistence type="predicted"/>
<name>A0A8B3Y196_9PSED</name>